<dbReference type="SUPFAM" id="SSF56935">
    <property type="entry name" value="Porins"/>
    <property type="match status" value="1"/>
</dbReference>
<evidence type="ECO:0000256" key="8">
    <source>
        <dbReference type="ARBA" id="ARBA00023077"/>
    </source>
</evidence>
<keyword evidence="4" id="KW-0410">Iron transport</keyword>
<keyword evidence="10 11" id="KW-0998">Cell outer membrane</keyword>
<evidence type="ECO:0000313" key="16">
    <source>
        <dbReference type="EMBL" id="MCX2975420.1"/>
    </source>
</evidence>
<dbReference type="Pfam" id="PF07715">
    <property type="entry name" value="Plug"/>
    <property type="match status" value="1"/>
</dbReference>
<dbReference type="PANTHER" id="PTHR32552">
    <property type="entry name" value="FERRICHROME IRON RECEPTOR-RELATED"/>
    <property type="match status" value="1"/>
</dbReference>
<evidence type="ECO:0000256" key="12">
    <source>
        <dbReference type="RuleBase" id="RU003357"/>
    </source>
</evidence>
<evidence type="ECO:0000256" key="10">
    <source>
        <dbReference type="ARBA" id="ARBA00023237"/>
    </source>
</evidence>
<keyword evidence="7" id="KW-0406">Ion transport</keyword>
<evidence type="ECO:0000256" key="7">
    <source>
        <dbReference type="ARBA" id="ARBA00023065"/>
    </source>
</evidence>
<evidence type="ECO:0000256" key="9">
    <source>
        <dbReference type="ARBA" id="ARBA00023136"/>
    </source>
</evidence>
<dbReference type="PROSITE" id="PS52016">
    <property type="entry name" value="TONB_DEPENDENT_REC_3"/>
    <property type="match status" value="1"/>
</dbReference>
<keyword evidence="2 11" id="KW-0813">Transport</keyword>
<dbReference type="RefSeq" id="WP_279254061.1">
    <property type="nucleotide sequence ID" value="NZ_SHNP01000008.1"/>
</dbReference>
<dbReference type="InterPro" id="IPR012910">
    <property type="entry name" value="Plug_dom"/>
</dbReference>
<keyword evidence="8 12" id="KW-0798">TonB box</keyword>
<protein>
    <recommendedName>
        <fullName evidence="18">TonB-dependent receptor</fullName>
    </recommendedName>
</protein>
<dbReference type="InterPro" id="IPR000531">
    <property type="entry name" value="Beta-barrel_TonB"/>
</dbReference>
<keyword evidence="3 11" id="KW-1134">Transmembrane beta strand</keyword>
<evidence type="ECO:0000256" key="11">
    <source>
        <dbReference type="PROSITE-ProRule" id="PRU01360"/>
    </source>
</evidence>
<accession>A0ABT3SZT1</accession>
<dbReference type="PANTHER" id="PTHR32552:SF81">
    <property type="entry name" value="TONB-DEPENDENT OUTER MEMBRANE RECEPTOR"/>
    <property type="match status" value="1"/>
</dbReference>
<comment type="similarity">
    <text evidence="11 12">Belongs to the TonB-dependent receptor family.</text>
</comment>
<evidence type="ECO:0000256" key="4">
    <source>
        <dbReference type="ARBA" id="ARBA00022496"/>
    </source>
</evidence>
<evidence type="ECO:0000256" key="2">
    <source>
        <dbReference type="ARBA" id="ARBA00022448"/>
    </source>
</evidence>
<evidence type="ECO:0000259" key="14">
    <source>
        <dbReference type="Pfam" id="PF00593"/>
    </source>
</evidence>
<keyword evidence="13" id="KW-0732">Signal</keyword>
<evidence type="ECO:0000256" key="1">
    <source>
        <dbReference type="ARBA" id="ARBA00004571"/>
    </source>
</evidence>
<name>A0ABT3SZT1_9GAMM</name>
<feature type="signal peptide" evidence="13">
    <location>
        <begin position="1"/>
        <end position="28"/>
    </location>
</feature>
<evidence type="ECO:0000256" key="13">
    <source>
        <dbReference type="SAM" id="SignalP"/>
    </source>
</evidence>
<sequence length="814" mass="89371">MCITAKRNPLLSALVAAASVLTADVASAQAQVIEEIVVTARKRTESMQDVPMAVSAFNTQQLQDAQVNNITDLQRMTPNITVNETSGLLSGNVQVFIRGIGNDPGFDQGVGIYVDDVYLNRTSGALLEVYDVARIEVLKGPQGNLYGRNTIGGAIKYVSREPGDEFEAGLEAKVGSDELVKIKGNISGPLVDGRLFGGIGFLAQERDGYQTNRFDGSEWADADSWAARGTLLWQATDALSVKLVADYNKDESKPSIPNRAAINEPGIIAISDRITGANDIYGPGTAILDTASDMSMPVDEDDVNTAHLFPGFNVAEIETKSLAGTVTWDINDAWTLKSVTAYRELDNPRAFDFDGSDQFFIENTFPELESEEFSQELQLNFSGDTVNALMGLYYLDGSFSAASEIDTSTRLRFWSDHKSATYQDDRDLESISAYANVEWNFAENWQLSIGGRYTEDEKDQDIRAFAEETFYPFAFTIAPGVDILGIGEGSEELVESHPQFVTWFPNDLAQSLIDSGVPTDPPLTSSLITRVTTTTYPVDLIADDKWDEFSPSVKLTHHLADDTMVYGGFASGFKSGGFASDGSLALPYEPEIVDSYSLGLKTTLLEGSLRLNAELFYNDYEDKQLSTIEVTEDGEISNTIDNVGSVESFGGEVEILWLPPVDGLTVNLNVGYLDSEVDEYLEANEQGEIVDVSDDRELGFAPEWTAQGRISYEFGVGNAGTLLISGDVAYRDEMYTDSPIDTTDEFRTQALSDSLTTYNALVAFTTEDQKWRVALEGKNLSDERELVNTFTLINYMLGGYNRERTWALSVAYTY</sequence>
<reference evidence="16" key="1">
    <citation type="submission" date="2019-02" db="EMBL/GenBank/DDBJ databases">
        <authorList>
            <person name="Li S.-H."/>
        </authorList>
    </citation>
    <scope>NUCLEOTIDE SEQUENCE</scope>
    <source>
        <strain evidence="16">IMCC8485</strain>
    </source>
</reference>
<keyword evidence="17" id="KW-1185">Reference proteome</keyword>
<gene>
    <name evidence="16" type="ORF">EYC87_17710</name>
</gene>
<comment type="caution">
    <text evidence="16">The sequence shown here is derived from an EMBL/GenBank/DDBJ whole genome shotgun (WGS) entry which is preliminary data.</text>
</comment>
<organism evidence="16 17">
    <name type="scientific">Candidatus Seongchinamella marina</name>
    <dbReference type="NCBI Taxonomy" id="2518990"/>
    <lineage>
        <taxon>Bacteria</taxon>
        <taxon>Pseudomonadati</taxon>
        <taxon>Pseudomonadota</taxon>
        <taxon>Gammaproteobacteria</taxon>
        <taxon>Cellvibrionales</taxon>
        <taxon>Halieaceae</taxon>
        <taxon>Seongchinamella</taxon>
    </lineage>
</organism>
<keyword evidence="6" id="KW-0408">Iron</keyword>
<evidence type="ECO:0000256" key="6">
    <source>
        <dbReference type="ARBA" id="ARBA00023004"/>
    </source>
</evidence>
<evidence type="ECO:0000259" key="15">
    <source>
        <dbReference type="Pfam" id="PF07715"/>
    </source>
</evidence>
<comment type="subcellular location">
    <subcellularLocation>
        <location evidence="1 11">Cell outer membrane</location>
        <topology evidence="1 11">Multi-pass membrane protein</topology>
    </subcellularLocation>
</comment>
<evidence type="ECO:0000256" key="3">
    <source>
        <dbReference type="ARBA" id="ARBA00022452"/>
    </source>
</evidence>
<dbReference type="InterPro" id="IPR036942">
    <property type="entry name" value="Beta-barrel_TonB_sf"/>
</dbReference>
<keyword evidence="5 11" id="KW-0812">Transmembrane</keyword>
<feature type="chain" id="PRO_5047097699" description="TonB-dependent receptor" evidence="13">
    <location>
        <begin position="29"/>
        <end position="814"/>
    </location>
</feature>
<proteinExistence type="inferred from homology"/>
<evidence type="ECO:0000256" key="5">
    <source>
        <dbReference type="ARBA" id="ARBA00022692"/>
    </source>
</evidence>
<dbReference type="EMBL" id="SHNP01000008">
    <property type="protein sequence ID" value="MCX2975420.1"/>
    <property type="molecule type" value="Genomic_DNA"/>
</dbReference>
<evidence type="ECO:0008006" key="18">
    <source>
        <dbReference type="Google" id="ProtNLM"/>
    </source>
</evidence>
<feature type="domain" description="TonB-dependent receptor plug" evidence="15">
    <location>
        <begin position="47"/>
        <end position="154"/>
    </location>
</feature>
<feature type="domain" description="TonB-dependent receptor-like beta-barrel" evidence="14">
    <location>
        <begin position="290"/>
        <end position="780"/>
    </location>
</feature>
<keyword evidence="9 11" id="KW-0472">Membrane</keyword>
<dbReference type="Gene3D" id="2.40.170.20">
    <property type="entry name" value="TonB-dependent receptor, beta-barrel domain"/>
    <property type="match status" value="2"/>
</dbReference>
<dbReference type="Proteomes" id="UP001143307">
    <property type="component" value="Unassembled WGS sequence"/>
</dbReference>
<dbReference type="Pfam" id="PF00593">
    <property type="entry name" value="TonB_dep_Rec_b-barrel"/>
    <property type="match status" value="1"/>
</dbReference>
<evidence type="ECO:0000313" key="17">
    <source>
        <dbReference type="Proteomes" id="UP001143307"/>
    </source>
</evidence>
<dbReference type="InterPro" id="IPR039426">
    <property type="entry name" value="TonB-dep_rcpt-like"/>
</dbReference>